<organism evidence="1 2">
    <name type="scientific">Megaselia scalaris</name>
    <name type="common">Humpbacked fly</name>
    <name type="synonym">Phora scalaris</name>
    <dbReference type="NCBI Taxonomy" id="36166"/>
    <lineage>
        <taxon>Eukaryota</taxon>
        <taxon>Metazoa</taxon>
        <taxon>Ecdysozoa</taxon>
        <taxon>Arthropoda</taxon>
        <taxon>Hexapoda</taxon>
        <taxon>Insecta</taxon>
        <taxon>Pterygota</taxon>
        <taxon>Neoptera</taxon>
        <taxon>Endopterygota</taxon>
        <taxon>Diptera</taxon>
        <taxon>Brachycera</taxon>
        <taxon>Muscomorpha</taxon>
        <taxon>Platypezoidea</taxon>
        <taxon>Phoridae</taxon>
        <taxon>Megaseliini</taxon>
        <taxon>Megaselia</taxon>
    </lineage>
</organism>
<protein>
    <submittedName>
        <fullName evidence="1">Uncharacterized protein</fullName>
    </submittedName>
</protein>
<dbReference type="AlphaFoldDB" id="T1H4D5"/>
<dbReference type="EMBL" id="CAQQ02388294">
    <property type="status" value="NOT_ANNOTATED_CDS"/>
    <property type="molecule type" value="Genomic_DNA"/>
</dbReference>
<accession>T1H4D5</accession>
<dbReference type="Proteomes" id="UP000015102">
    <property type="component" value="Unassembled WGS sequence"/>
</dbReference>
<evidence type="ECO:0000313" key="1">
    <source>
        <dbReference type="EnsemblMetazoa" id="MESCA011144-PA"/>
    </source>
</evidence>
<reference evidence="1" key="2">
    <citation type="submission" date="2015-06" db="UniProtKB">
        <authorList>
            <consortium name="EnsemblMetazoa"/>
        </authorList>
    </citation>
    <scope>IDENTIFICATION</scope>
</reference>
<evidence type="ECO:0000313" key="2">
    <source>
        <dbReference type="Proteomes" id="UP000015102"/>
    </source>
</evidence>
<keyword evidence="2" id="KW-1185">Reference proteome</keyword>
<name>T1H4D5_MEGSC</name>
<sequence>MLGQLASPTGEQQYREVWKAAIDQ</sequence>
<proteinExistence type="predicted"/>
<reference evidence="2" key="1">
    <citation type="submission" date="2013-02" db="EMBL/GenBank/DDBJ databases">
        <authorList>
            <person name="Hughes D."/>
        </authorList>
    </citation>
    <scope>NUCLEOTIDE SEQUENCE</scope>
    <source>
        <strain>Durham</strain>
        <strain evidence="2">NC isolate 2 -- Noor lab</strain>
    </source>
</reference>
<dbReference type="EnsemblMetazoa" id="MESCA011144-RA">
    <property type="protein sequence ID" value="MESCA011144-PA"/>
    <property type="gene ID" value="MESCA011144"/>
</dbReference>
<dbReference type="HOGENOM" id="CLU_3422608_0_0_1"/>